<dbReference type="EMBL" id="RJUK01000001">
    <property type="protein sequence ID" value="ROQ20552.1"/>
    <property type="molecule type" value="Genomic_DNA"/>
</dbReference>
<sequence length="126" mass="14047">MTVPAWWRPLCRWQFVLLLAIYSYFGLTTASGPHIPQYNDKLMHFLGYGVAGWSITVALPGWPVWQRLLVLVAYSTGIEVIQHFLPPRTFSLGDILANIGGALLGLGSAELARRLAPNLSRTLLER</sequence>
<feature type="transmembrane region" description="Helical" evidence="1">
    <location>
        <begin position="42"/>
        <end position="62"/>
    </location>
</feature>
<dbReference type="OrthoDB" id="532191at2"/>
<keyword evidence="4" id="KW-1185">Reference proteome</keyword>
<dbReference type="AlphaFoldDB" id="A0A3N1NNZ8"/>
<organism evidence="3 4">
    <name type="scientific">Marinimicrobium koreense</name>
    <dbReference type="NCBI Taxonomy" id="306545"/>
    <lineage>
        <taxon>Bacteria</taxon>
        <taxon>Pseudomonadati</taxon>
        <taxon>Pseudomonadota</taxon>
        <taxon>Gammaproteobacteria</taxon>
        <taxon>Cellvibrionales</taxon>
        <taxon>Cellvibrionaceae</taxon>
        <taxon>Marinimicrobium</taxon>
    </lineage>
</organism>
<evidence type="ECO:0000256" key="1">
    <source>
        <dbReference type="SAM" id="Phobius"/>
    </source>
</evidence>
<feature type="domain" description="VanZ-like" evidence="2">
    <location>
        <begin position="39"/>
        <end position="111"/>
    </location>
</feature>
<keyword evidence="1" id="KW-0812">Transmembrane</keyword>
<feature type="transmembrane region" description="Helical" evidence="1">
    <location>
        <begin position="12"/>
        <end position="30"/>
    </location>
</feature>
<dbReference type="Proteomes" id="UP000273643">
    <property type="component" value="Unassembled WGS sequence"/>
</dbReference>
<dbReference type="InterPro" id="IPR006976">
    <property type="entry name" value="VanZ-like"/>
</dbReference>
<protein>
    <submittedName>
        <fullName evidence="3">VanZ family protein</fullName>
    </submittedName>
</protein>
<evidence type="ECO:0000259" key="2">
    <source>
        <dbReference type="Pfam" id="PF04892"/>
    </source>
</evidence>
<keyword evidence="1" id="KW-1133">Transmembrane helix</keyword>
<dbReference type="PANTHER" id="PTHR28008">
    <property type="entry name" value="DOMAIN PROTEIN, PUTATIVE (AFU_ORTHOLOGUE AFUA_3G10980)-RELATED"/>
    <property type="match status" value="1"/>
</dbReference>
<proteinExistence type="predicted"/>
<dbReference type="RefSeq" id="WP_123637683.1">
    <property type="nucleotide sequence ID" value="NZ_RJUK01000001.1"/>
</dbReference>
<gene>
    <name evidence="3" type="ORF">EDC38_1159</name>
</gene>
<reference evidence="3 4" key="1">
    <citation type="submission" date="2018-11" db="EMBL/GenBank/DDBJ databases">
        <title>Genomic Encyclopedia of Type Strains, Phase IV (KMG-IV): sequencing the most valuable type-strain genomes for metagenomic binning, comparative biology and taxonomic classification.</title>
        <authorList>
            <person name="Goeker M."/>
        </authorList>
    </citation>
    <scope>NUCLEOTIDE SEQUENCE [LARGE SCALE GENOMIC DNA]</scope>
    <source>
        <strain evidence="3 4">DSM 16974</strain>
    </source>
</reference>
<evidence type="ECO:0000313" key="3">
    <source>
        <dbReference type="EMBL" id="ROQ20552.1"/>
    </source>
</evidence>
<dbReference type="NCBIfam" id="NF037970">
    <property type="entry name" value="vanZ_1"/>
    <property type="match status" value="1"/>
</dbReference>
<dbReference type="Pfam" id="PF04892">
    <property type="entry name" value="VanZ"/>
    <property type="match status" value="1"/>
</dbReference>
<comment type="caution">
    <text evidence="3">The sequence shown here is derived from an EMBL/GenBank/DDBJ whole genome shotgun (WGS) entry which is preliminary data.</text>
</comment>
<keyword evidence="1" id="KW-0472">Membrane</keyword>
<accession>A0A3N1NNZ8</accession>
<dbReference type="PANTHER" id="PTHR28008:SF1">
    <property type="entry name" value="DOMAIN PROTEIN, PUTATIVE (AFU_ORTHOLOGUE AFUA_3G10980)-RELATED"/>
    <property type="match status" value="1"/>
</dbReference>
<name>A0A3N1NNZ8_9GAMM</name>
<evidence type="ECO:0000313" key="4">
    <source>
        <dbReference type="Proteomes" id="UP000273643"/>
    </source>
</evidence>